<dbReference type="Pfam" id="PF03372">
    <property type="entry name" value="Exo_endo_phos"/>
    <property type="match status" value="1"/>
</dbReference>
<evidence type="ECO:0000259" key="2">
    <source>
        <dbReference type="Pfam" id="PF03372"/>
    </source>
</evidence>
<dbReference type="InterPro" id="IPR036691">
    <property type="entry name" value="Endo/exonu/phosph_ase_sf"/>
</dbReference>
<keyword evidence="4" id="KW-1185">Reference proteome</keyword>
<dbReference type="Proteomes" id="UP000295083">
    <property type="component" value="Unassembled WGS sequence"/>
</dbReference>
<protein>
    <recommendedName>
        <fullName evidence="2">Endonuclease/exonuclease/phosphatase domain-containing protein</fullName>
    </recommendedName>
</protein>
<evidence type="ECO:0000313" key="3">
    <source>
        <dbReference type="EMBL" id="TDZ36717.1"/>
    </source>
</evidence>
<organism evidence="3 4">
    <name type="scientific">Colletotrichum spinosum</name>
    <dbReference type="NCBI Taxonomy" id="1347390"/>
    <lineage>
        <taxon>Eukaryota</taxon>
        <taxon>Fungi</taxon>
        <taxon>Dikarya</taxon>
        <taxon>Ascomycota</taxon>
        <taxon>Pezizomycotina</taxon>
        <taxon>Sordariomycetes</taxon>
        <taxon>Hypocreomycetidae</taxon>
        <taxon>Glomerellales</taxon>
        <taxon>Glomerellaceae</taxon>
        <taxon>Colletotrichum</taxon>
        <taxon>Colletotrichum orbiculare species complex</taxon>
    </lineage>
</organism>
<name>A0A4R8QD93_9PEZI</name>
<dbReference type="Gene3D" id="3.60.10.10">
    <property type="entry name" value="Endonuclease/exonuclease/phosphatase"/>
    <property type="match status" value="2"/>
</dbReference>
<comment type="caution">
    <text evidence="3">The sequence shown here is derived from an EMBL/GenBank/DDBJ whole genome shotgun (WGS) entry which is preliminary data.</text>
</comment>
<dbReference type="InterPro" id="IPR005135">
    <property type="entry name" value="Endo/exonuclease/phosphatase"/>
</dbReference>
<gene>
    <name evidence="3" type="ORF">C8035_v005155</name>
</gene>
<proteinExistence type="predicted"/>
<dbReference type="SUPFAM" id="SSF56219">
    <property type="entry name" value="DNase I-like"/>
    <property type="match status" value="1"/>
</dbReference>
<dbReference type="PANTHER" id="PTHR12121:SF36">
    <property type="entry name" value="ENDONUCLEASE_EXONUCLEASE_PHOSPHATASE DOMAIN-CONTAINING PROTEIN"/>
    <property type="match status" value="1"/>
</dbReference>
<dbReference type="PANTHER" id="PTHR12121">
    <property type="entry name" value="CARBON CATABOLITE REPRESSOR PROTEIN 4"/>
    <property type="match status" value="1"/>
</dbReference>
<keyword evidence="1" id="KW-0732">Signal</keyword>
<dbReference type="AlphaFoldDB" id="A0A4R8QD93"/>
<feature type="domain" description="Endonuclease/exonuclease/phosphatase" evidence="2">
    <location>
        <begin position="33"/>
        <end position="328"/>
    </location>
</feature>
<sequence length="343" mass="37833">MRPATFVAFLFGIVGAYSANTTSTPHDLNVRLMTYNVRWATPSPESNEEKWSVRRPHMAAQINAITAGRPESLMCMQEVVEQQLLDLSTDLGSKWAHVGVGRDDGVAAGEFSPIFYRPDAWRLVDNRTYWLSETPDVPGSKGWDAAMARLVTVGNFTHVETGFPFVFMCTHFDDQGSLAQRKSAEFLVNLTQEWESAAGDLTPVFMGGDLNVESDHAAYQILVAEGALHDVRDVTTASRRSGFIHTYTGFNNVNWGNLLWVPFAILTSKLGAWLGFAAQPVVSNLNTDADDMLIDYLFVRNTAAKGVDFLSHAVLPNQFEDGMFISDHRPVVADVSFDVSSSA</sequence>
<evidence type="ECO:0000313" key="4">
    <source>
        <dbReference type="Proteomes" id="UP000295083"/>
    </source>
</evidence>
<accession>A0A4R8QD93</accession>
<dbReference type="InterPro" id="IPR050410">
    <property type="entry name" value="CCR4/nocturin_mRNA_transcr"/>
</dbReference>
<feature type="signal peptide" evidence="1">
    <location>
        <begin position="1"/>
        <end position="18"/>
    </location>
</feature>
<dbReference type="EMBL" id="QAPG01000030">
    <property type="protein sequence ID" value="TDZ36717.1"/>
    <property type="molecule type" value="Genomic_DNA"/>
</dbReference>
<reference evidence="3 4" key="1">
    <citation type="submission" date="2018-11" db="EMBL/GenBank/DDBJ databases">
        <title>Genome sequence and assembly of Colletotrichum spinosum.</title>
        <authorList>
            <person name="Gan P."/>
            <person name="Shirasu K."/>
        </authorList>
    </citation>
    <scope>NUCLEOTIDE SEQUENCE [LARGE SCALE GENOMIC DNA]</scope>
    <source>
        <strain evidence="3 4">CBS 515.97</strain>
    </source>
</reference>
<evidence type="ECO:0000256" key="1">
    <source>
        <dbReference type="SAM" id="SignalP"/>
    </source>
</evidence>
<dbReference type="GO" id="GO:0000175">
    <property type="term" value="F:3'-5'-RNA exonuclease activity"/>
    <property type="evidence" value="ECO:0007669"/>
    <property type="project" value="TreeGrafter"/>
</dbReference>
<feature type="chain" id="PRO_5020894965" description="Endonuclease/exonuclease/phosphatase domain-containing protein" evidence="1">
    <location>
        <begin position="19"/>
        <end position="343"/>
    </location>
</feature>
<dbReference type="CDD" id="cd09083">
    <property type="entry name" value="EEP-1"/>
    <property type="match status" value="1"/>
</dbReference>